<gene>
    <name evidence="1" type="ORF">Syun_030169</name>
</gene>
<accession>A0AAP0E6U4</accession>
<keyword evidence="2" id="KW-1185">Reference proteome</keyword>
<reference evidence="1 2" key="1">
    <citation type="submission" date="2024-01" db="EMBL/GenBank/DDBJ databases">
        <title>Genome assemblies of Stephania.</title>
        <authorList>
            <person name="Yang L."/>
        </authorList>
    </citation>
    <scope>NUCLEOTIDE SEQUENCE [LARGE SCALE GENOMIC DNA]</scope>
    <source>
        <strain evidence="1">YNDBR</strain>
        <tissue evidence="1">Leaf</tissue>
    </source>
</reference>
<comment type="caution">
    <text evidence="1">The sequence shown here is derived from an EMBL/GenBank/DDBJ whole genome shotgun (WGS) entry which is preliminary data.</text>
</comment>
<dbReference type="Proteomes" id="UP001420932">
    <property type="component" value="Unassembled WGS sequence"/>
</dbReference>
<protein>
    <submittedName>
        <fullName evidence="1">Uncharacterized protein</fullName>
    </submittedName>
</protein>
<dbReference type="EMBL" id="JBBNAF010000013">
    <property type="protein sequence ID" value="KAK9087775.1"/>
    <property type="molecule type" value="Genomic_DNA"/>
</dbReference>
<sequence length="75" mass="8309">MAALPLTWQSFPKCPTAQSFHSAEKVGAYGKLWASLKTATVAPYREWDVRSLLKSIAHKEGAIYFFLGSLHPSGR</sequence>
<proteinExistence type="predicted"/>
<organism evidence="1 2">
    <name type="scientific">Stephania yunnanensis</name>
    <dbReference type="NCBI Taxonomy" id="152371"/>
    <lineage>
        <taxon>Eukaryota</taxon>
        <taxon>Viridiplantae</taxon>
        <taxon>Streptophyta</taxon>
        <taxon>Embryophyta</taxon>
        <taxon>Tracheophyta</taxon>
        <taxon>Spermatophyta</taxon>
        <taxon>Magnoliopsida</taxon>
        <taxon>Ranunculales</taxon>
        <taxon>Menispermaceae</taxon>
        <taxon>Menispermoideae</taxon>
        <taxon>Cissampelideae</taxon>
        <taxon>Stephania</taxon>
    </lineage>
</organism>
<evidence type="ECO:0000313" key="2">
    <source>
        <dbReference type="Proteomes" id="UP001420932"/>
    </source>
</evidence>
<dbReference type="AlphaFoldDB" id="A0AAP0E6U4"/>
<name>A0AAP0E6U4_9MAGN</name>
<evidence type="ECO:0000313" key="1">
    <source>
        <dbReference type="EMBL" id="KAK9087775.1"/>
    </source>
</evidence>